<dbReference type="InterPro" id="IPR036188">
    <property type="entry name" value="FAD/NAD-bd_sf"/>
</dbReference>
<protein>
    <recommendedName>
        <fullName evidence="3">FAD-binding domain-containing protein</fullName>
    </recommendedName>
</protein>
<organism evidence="1 2">
    <name type="scientific">Ferruginivarius sediminum</name>
    <dbReference type="NCBI Taxonomy" id="2661937"/>
    <lineage>
        <taxon>Bacteria</taxon>
        <taxon>Pseudomonadati</taxon>
        <taxon>Pseudomonadota</taxon>
        <taxon>Alphaproteobacteria</taxon>
        <taxon>Rhodospirillales</taxon>
        <taxon>Rhodospirillaceae</taxon>
        <taxon>Ferruginivarius</taxon>
    </lineage>
</organism>
<dbReference type="RefSeq" id="WP_114583294.1">
    <property type="nucleotide sequence ID" value="NZ_QPMH01000020.1"/>
</dbReference>
<evidence type="ECO:0000313" key="2">
    <source>
        <dbReference type="Proteomes" id="UP000253941"/>
    </source>
</evidence>
<evidence type="ECO:0008006" key="3">
    <source>
        <dbReference type="Google" id="ProtNLM"/>
    </source>
</evidence>
<accession>A0A369TCX8</accession>
<dbReference type="EMBL" id="QPMH01000020">
    <property type="protein sequence ID" value="RDD60766.1"/>
    <property type="molecule type" value="Genomic_DNA"/>
</dbReference>
<dbReference type="SUPFAM" id="SSF51905">
    <property type="entry name" value="FAD/NAD(P)-binding domain"/>
    <property type="match status" value="1"/>
</dbReference>
<keyword evidence="2" id="KW-1185">Reference proteome</keyword>
<dbReference type="AlphaFoldDB" id="A0A369TCX8"/>
<dbReference type="Gene3D" id="3.50.50.60">
    <property type="entry name" value="FAD/NAD(P)-binding domain"/>
    <property type="match status" value="2"/>
</dbReference>
<gene>
    <name evidence="1" type="ORF">DRB17_16340</name>
</gene>
<reference evidence="1 2" key="1">
    <citation type="submission" date="2018-07" db="EMBL/GenBank/DDBJ databases">
        <title>Venubactetium sediminum gen. nov., sp. nov., isolated from a marine solar saltern.</title>
        <authorList>
            <person name="Wang S."/>
        </authorList>
    </citation>
    <scope>NUCLEOTIDE SEQUENCE [LARGE SCALE GENOMIC DNA]</scope>
    <source>
        <strain evidence="1 2">WD2A32</strain>
    </source>
</reference>
<comment type="caution">
    <text evidence="1">The sequence shown here is derived from an EMBL/GenBank/DDBJ whole genome shotgun (WGS) entry which is preliminary data.</text>
</comment>
<dbReference type="PRINTS" id="PR00420">
    <property type="entry name" value="RNGMNOXGNASE"/>
</dbReference>
<evidence type="ECO:0000313" key="1">
    <source>
        <dbReference type="EMBL" id="RDD60766.1"/>
    </source>
</evidence>
<dbReference type="Proteomes" id="UP000253941">
    <property type="component" value="Unassembled WGS sequence"/>
</dbReference>
<name>A0A369TCX8_9PROT</name>
<proteinExistence type="predicted"/>
<sequence>MVARTLAAPVTIHGRGPAGLTAARLLSRSGFTCRLAGPASAGGPTTLLNPGTCRLLGELWGIALDALPSRYRLRYRAVHPPAPESPAVVEQHSLVVEGAALGGFLEQRLFTEYPNIEAVEEDADADGWHLLATGRALRDGALGTDIAVERVGRARCAAVEVQPSAGFSADRATFEAVPGGWLFLMPTGPKSAILQAQQDKPEPDTDLVIANLAQSKAVRPLVGNLTTTPRTFEAMPRLSRPRAGSGWLAVGDAAMALPPVTGDGVGNGLRTAILATAVLRALRRGEPESAVLAHYERRLEQAFDKMAQRTGHRSSGTDSQPNEVPYRLHGLDLVRTGA</sequence>